<dbReference type="InterPro" id="IPR036390">
    <property type="entry name" value="WH_DNA-bd_sf"/>
</dbReference>
<dbReference type="AlphaFoldDB" id="A0A5C6TWF4"/>
<dbReference type="Pfam" id="PF03551">
    <property type="entry name" value="PadR"/>
    <property type="match status" value="1"/>
</dbReference>
<name>A0A5C6TWF4_9SPHN</name>
<dbReference type="Proteomes" id="UP000321249">
    <property type="component" value="Unassembled WGS sequence"/>
</dbReference>
<reference evidence="3 4" key="1">
    <citation type="journal article" date="2015" name="J. Microbiol.">
        <title>Sphingosinicella ginsenosidimutans sp. nov., with ginsenoside converting activity.</title>
        <authorList>
            <person name="Kim J.K."/>
            <person name="Kang M.S."/>
            <person name="Park S.C."/>
            <person name="Kim K.M."/>
            <person name="Choi K."/>
            <person name="Yoon M.H."/>
            <person name="Im W.T."/>
        </authorList>
    </citation>
    <scope>NUCLEOTIDE SEQUENCE [LARGE SCALE GENOMIC DNA]</scope>
    <source>
        <strain evidence="3 4">BS-11</strain>
    </source>
</reference>
<evidence type="ECO:0000259" key="2">
    <source>
        <dbReference type="Pfam" id="PF03551"/>
    </source>
</evidence>
<accession>A0A5C6TWF4</accession>
<evidence type="ECO:0000256" key="1">
    <source>
        <dbReference type="SAM" id="MobiDB-lite"/>
    </source>
</evidence>
<dbReference type="SUPFAM" id="SSF46785">
    <property type="entry name" value="Winged helix' DNA-binding domain"/>
    <property type="match status" value="1"/>
</dbReference>
<feature type="compositionally biased region" description="Low complexity" evidence="1">
    <location>
        <begin position="14"/>
        <end position="25"/>
    </location>
</feature>
<evidence type="ECO:0000313" key="3">
    <source>
        <dbReference type="EMBL" id="TXC64500.1"/>
    </source>
</evidence>
<organism evidence="3 4">
    <name type="scientific">Allosphingosinicella ginsenosidimutans</name>
    <dbReference type="NCBI Taxonomy" id="1176539"/>
    <lineage>
        <taxon>Bacteria</taxon>
        <taxon>Pseudomonadati</taxon>
        <taxon>Pseudomonadota</taxon>
        <taxon>Alphaproteobacteria</taxon>
        <taxon>Sphingomonadales</taxon>
        <taxon>Sphingomonadaceae</taxon>
        <taxon>Allosphingosinicella</taxon>
    </lineage>
</organism>
<proteinExistence type="predicted"/>
<evidence type="ECO:0000313" key="4">
    <source>
        <dbReference type="Proteomes" id="UP000321249"/>
    </source>
</evidence>
<protein>
    <submittedName>
        <fullName evidence="3">PadR family transcriptional regulator</fullName>
    </submittedName>
</protein>
<sequence>MPGEGGAARRRRSVPLPASLPLSSSKHSLTDHEGTFLSLVLRIEPTTAYQVTKVYEDSPVSNFNTSKGKIYPLIRRLEERGLLRKRMVPGDRRGTEELFCTEEGKAAVTAWVSQIRDSHVLLDDPLRTKVQSFDLLTKDQQVAWIMEAKQRLLDKLAELDSYRKEVDVPYKDFLHDNAVQSTRARMDWLDRMLLSVMNGGG</sequence>
<feature type="region of interest" description="Disordered" evidence="1">
    <location>
        <begin position="1"/>
        <end position="28"/>
    </location>
</feature>
<dbReference type="EMBL" id="VOQQ01000001">
    <property type="protein sequence ID" value="TXC64500.1"/>
    <property type="molecule type" value="Genomic_DNA"/>
</dbReference>
<dbReference type="InterPro" id="IPR036388">
    <property type="entry name" value="WH-like_DNA-bd_sf"/>
</dbReference>
<feature type="domain" description="Transcription regulator PadR N-terminal" evidence="2">
    <location>
        <begin position="40"/>
        <end position="108"/>
    </location>
</feature>
<dbReference type="InterPro" id="IPR005149">
    <property type="entry name" value="Tscrpt_reg_PadR_N"/>
</dbReference>
<comment type="caution">
    <text evidence="3">The sequence shown here is derived from an EMBL/GenBank/DDBJ whole genome shotgun (WGS) entry which is preliminary data.</text>
</comment>
<gene>
    <name evidence="3" type="ORF">FRZ32_13060</name>
</gene>
<dbReference type="Gene3D" id="1.10.10.10">
    <property type="entry name" value="Winged helix-like DNA-binding domain superfamily/Winged helix DNA-binding domain"/>
    <property type="match status" value="1"/>
</dbReference>
<keyword evidence="4" id="KW-1185">Reference proteome</keyword>